<keyword evidence="1" id="KW-0812">Transmembrane</keyword>
<keyword evidence="1" id="KW-0472">Membrane</keyword>
<evidence type="ECO:0000256" key="1">
    <source>
        <dbReference type="SAM" id="Phobius"/>
    </source>
</evidence>
<dbReference type="OrthoDB" id="1937750at2759"/>
<organism evidence="2 3">
    <name type="scientific">Gossypium barbadense</name>
    <name type="common">Sea Island cotton</name>
    <name type="synonym">Hibiscus barbadensis</name>
    <dbReference type="NCBI Taxonomy" id="3634"/>
    <lineage>
        <taxon>Eukaryota</taxon>
        <taxon>Viridiplantae</taxon>
        <taxon>Streptophyta</taxon>
        <taxon>Embryophyta</taxon>
        <taxon>Tracheophyta</taxon>
        <taxon>Spermatophyta</taxon>
        <taxon>Magnoliopsida</taxon>
        <taxon>eudicotyledons</taxon>
        <taxon>Gunneridae</taxon>
        <taxon>Pentapetalae</taxon>
        <taxon>rosids</taxon>
        <taxon>malvids</taxon>
        <taxon>Malvales</taxon>
        <taxon>Malvaceae</taxon>
        <taxon>Malvoideae</taxon>
        <taxon>Gossypium</taxon>
    </lineage>
</organism>
<feature type="transmembrane region" description="Helical" evidence="1">
    <location>
        <begin position="101"/>
        <end position="122"/>
    </location>
</feature>
<sequence>MATVARVIRCELLSTKPGANTRREQGDQVQVQRVKVGEPENGKIVLQPRLCTLRSYGSDRVGVMKTRREENDDVSPFFETLSEYIESTRKTQDFEIISGRLAMIVFAATVTTEFVTGTSIFRKMDLQGIAEAVGACLGAMTCAAAFAWLSSARNKVGRIFTVGCNSFIDSVIDQIVDGLFYETDSLMLLITPNALEDFREELIHVTTWAQSVSKMTFRKPVNQATNSPSLIACSSGCSSELIPRYLLNPVAHSSVKINLLPACHRRQTKIPQNKLNSKPGVTMLRQFRMLPTIQCIPVQKSWPHNEQKYWRNRIESFGLNAI</sequence>
<keyword evidence="1" id="KW-1133">Transmembrane helix</keyword>
<evidence type="ECO:0000313" key="3">
    <source>
        <dbReference type="Proteomes" id="UP000239757"/>
    </source>
</evidence>
<feature type="transmembrane region" description="Helical" evidence="1">
    <location>
        <begin position="128"/>
        <end position="149"/>
    </location>
</feature>
<dbReference type="InterPro" id="IPR044971">
    <property type="entry name" value="SEP2"/>
</dbReference>
<gene>
    <name evidence="2" type="ORF">GOBAR_AA22832</name>
</gene>
<dbReference type="EMBL" id="KZ665785">
    <property type="protein sequence ID" value="PPR97827.1"/>
    <property type="molecule type" value="Genomic_DNA"/>
</dbReference>
<dbReference type="Proteomes" id="UP000239757">
    <property type="component" value="Unassembled WGS sequence"/>
</dbReference>
<dbReference type="SUPFAM" id="SSF103511">
    <property type="entry name" value="Chlorophyll a-b binding protein"/>
    <property type="match status" value="1"/>
</dbReference>
<dbReference type="AlphaFoldDB" id="A0A2P5X3A7"/>
<protein>
    <submittedName>
        <fullName evidence="2">Uncharacterized protein</fullName>
    </submittedName>
</protein>
<evidence type="ECO:0000313" key="2">
    <source>
        <dbReference type="EMBL" id="PPR97827.1"/>
    </source>
</evidence>
<proteinExistence type="predicted"/>
<dbReference type="PANTHER" id="PTHR36490">
    <property type="entry name" value="STRESS ENHANCED PROTEIN 2, CHLOROPLASTIC"/>
    <property type="match status" value="1"/>
</dbReference>
<dbReference type="GO" id="GO:0071486">
    <property type="term" value="P:cellular response to high light intensity"/>
    <property type="evidence" value="ECO:0007669"/>
    <property type="project" value="InterPro"/>
</dbReference>
<accession>A0A2P5X3A7</accession>
<name>A0A2P5X3A7_GOSBA</name>
<reference evidence="2 3" key="1">
    <citation type="submission" date="2015-01" db="EMBL/GenBank/DDBJ databases">
        <title>Genome of allotetraploid Gossypium barbadense reveals genomic plasticity and fiber elongation in cotton evolution.</title>
        <authorList>
            <person name="Chen X."/>
            <person name="Liu X."/>
            <person name="Zhao B."/>
            <person name="Zheng H."/>
            <person name="Hu Y."/>
            <person name="Lu G."/>
            <person name="Yang C."/>
            <person name="Chen J."/>
            <person name="Shan C."/>
            <person name="Zhang L."/>
            <person name="Zhou Y."/>
            <person name="Wang L."/>
            <person name="Guo W."/>
            <person name="Bai Y."/>
            <person name="Ruan J."/>
            <person name="Shangguan X."/>
            <person name="Mao Y."/>
            <person name="Jiang J."/>
            <person name="Zhu Y."/>
            <person name="Lei J."/>
            <person name="Kang H."/>
            <person name="Chen S."/>
            <person name="He X."/>
            <person name="Wang R."/>
            <person name="Wang Y."/>
            <person name="Chen J."/>
            <person name="Wang L."/>
            <person name="Yu S."/>
            <person name="Wang B."/>
            <person name="Wei J."/>
            <person name="Song S."/>
            <person name="Lu X."/>
            <person name="Gao Z."/>
            <person name="Gu W."/>
            <person name="Deng X."/>
            <person name="Ma D."/>
            <person name="Wang S."/>
            <person name="Liang W."/>
            <person name="Fang L."/>
            <person name="Cai C."/>
            <person name="Zhu X."/>
            <person name="Zhou B."/>
            <person name="Zhang Y."/>
            <person name="Chen Z."/>
            <person name="Xu S."/>
            <person name="Zhu R."/>
            <person name="Wang S."/>
            <person name="Zhang T."/>
            <person name="Zhao G."/>
        </authorList>
    </citation>
    <scope>NUCLEOTIDE SEQUENCE [LARGE SCALE GENOMIC DNA]</scope>
    <source>
        <strain evidence="3">cv. Xinhai21</strain>
        <tissue evidence="2">Leaf</tissue>
    </source>
</reference>
<dbReference type="PANTHER" id="PTHR36490:SF1">
    <property type="entry name" value="STRESS ENHANCED PROTEIN 2, CHLOROPLASTIC"/>
    <property type="match status" value="1"/>
</dbReference>